<protein>
    <submittedName>
        <fullName evidence="2">Uncharacterized protein</fullName>
    </submittedName>
</protein>
<feature type="compositionally biased region" description="Low complexity" evidence="1">
    <location>
        <begin position="1"/>
        <end position="21"/>
    </location>
</feature>
<dbReference type="AlphaFoldDB" id="A0A430LQ44"/>
<feature type="compositionally biased region" description="Polar residues" evidence="1">
    <location>
        <begin position="80"/>
        <end position="89"/>
    </location>
</feature>
<feature type="compositionally biased region" description="Polar residues" evidence="1">
    <location>
        <begin position="60"/>
        <end position="74"/>
    </location>
</feature>
<comment type="caution">
    <text evidence="2">The sequence shown here is derived from an EMBL/GenBank/DDBJ whole genome shotgun (WGS) entry which is preliminary data.</text>
</comment>
<evidence type="ECO:0000313" key="3">
    <source>
        <dbReference type="Proteomes" id="UP000287124"/>
    </source>
</evidence>
<keyword evidence="3" id="KW-1185">Reference proteome</keyword>
<sequence length="122" mass="12577">MSPEAASQATPAPSPATTPSAMHNEPSTSLDEINQSGMLDSPSQGATGNATREVLASRPSVPSQSSAETGQPDSQRAPASVNTSNSPGTESRLIDTLLYSALGVTEAEIQAMIKEMMEDGEE</sequence>
<accession>A0A430LQ44</accession>
<reference evidence="2 3" key="1">
    <citation type="submission" date="2017-06" db="EMBL/GenBank/DDBJ databases">
        <title>Comparative genomic analysis of Ambrosia Fusariam Clade fungi.</title>
        <authorList>
            <person name="Stajich J.E."/>
            <person name="Carrillo J."/>
            <person name="Kijimoto T."/>
            <person name="Eskalen A."/>
            <person name="O'Donnell K."/>
            <person name="Kasson M."/>
        </authorList>
    </citation>
    <scope>NUCLEOTIDE SEQUENCE [LARGE SCALE GENOMIC DNA]</scope>
    <source>
        <strain evidence="2 3">UCR1854</strain>
    </source>
</reference>
<evidence type="ECO:0000313" key="2">
    <source>
        <dbReference type="EMBL" id="RTE77800.1"/>
    </source>
</evidence>
<feature type="region of interest" description="Disordered" evidence="1">
    <location>
        <begin position="1"/>
        <end position="91"/>
    </location>
</feature>
<name>A0A430LQ44_9HYPO</name>
<evidence type="ECO:0000256" key="1">
    <source>
        <dbReference type="SAM" id="MobiDB-lite"/>
    </source>
</evidence>
<dbReference type="Proteomes" id="UP000287124">
    <property type="component" value="Unassembled WGS sequence"/>
</dbReference>
<feature type="compositionally biased region" description="Polar residues" evidence="1">
    <location>
        <begin position="25"/>
        <end position="50"/>
    </location>
</feature>
<organism evidence="2 3">
    <name type="scientific">Fusarium euwallaceae</name>
    <dbReference type="NCBI Taxonomy" id="1147111"/>
    <lineage>
        <taxon>Eukaryota</taxon>
        <taxon>Fungi</taxon>
        <taxon>Dikarya</taxon>
        <taxon>Ascomycota</taxon>
        <taxon>Pezizomycotina</taxon>
        <taxon>Sordariomycetes</taxon>
        <taxon>Hypocreomycetidae</taxon>
        <taxon>Hypocreales</taxon>
        <taxon>Nectriaceae</taxon>
        <taxon>Fusarium</taxon>
        <taxon>Fusarium solani species complex</taxon>
    </lineage>
</organism>
<proteinExistence type="predicted"/>
<dbReference type="EMBL" id="MIKF01000111">
    <property type="protein sequence ID" value="RTE77800.1"/>
    <property type="molecule type" value="Genomic_DNA"/>
</dbReference>
<gene>
    <name evidence="2" type="ORF">BHE90_007706</name>
</gene>